<gene>
    <name evidence="2" type="ORF">NUTIK01_02070</name>
</gene>
<organism evidence="2 3">
    <name type="scientific">Novosphingobium pituita</name>
    <dbReference type="NCBI Taxonomy" id="3056842"/>
    <lineage>
        <taxon>Bacteria</taxon>
        <taxon>Pseudomonadati</taxon>
        <taxon>Pseudomonadota</taxon>
        <taxon>Alphaproteobacteria</taxon>
        <taxon>Sphingomonadales</taxon>
        <taxon>Sphingomonadaceae</taxon>
        <taxon>Novosphingobium</taxon>
    </lineage>
</organism>
<feature type="transmembrane region" description="Helical" evidence="1">
    <location>
        <begin position="93"/>
        <end position="114"/>
    </location>
</feature>
<feature type="transmembrane region" description="Helical" evidence="1">
    <location>
        <begin position="126"/>
        <end position="150"/>
    </location>
</feature>
<feature type="transmembrane region" description="Helical" evidence="1">
    <location>
        <begin position="36"/>
        <end position="58"/>
    </location>
</feature>
<dbReference type="EMBL" id="BTFW01000001">
    <property type="protein sequence ID" value="GMM59430.1"/>
    <property type="molecule type" value="Genomic_DNA"/>
</dbReference>
<feature type="transmembrane region" description="Helical" evidence="1">
    <location>
        <begin position="70"/>
        <end position="87"/>
    </location>
</feature>
<reference evidence="2 3" key="1">
    <citation type="submission" date="2023-06" db="EMBL/GenBank/DDBJ databases">
        <title>Draft genome sequence of Novosphingobium sp. strain IK01.</title>
        <authorList>
            <person name="Hatamoto M."/>
            <person name="Ikarashi T."/>
            <person name="Yamaguchi T."/>
        </authorList>
    </citation>
    <scope>NUCLEOTIDE SEQUENCE [LARGE SCALE GENOMIC DNA]</scope>
    <source>
        <strain evidence="2 3">IK01</strain>
    </source>
</reference>
<proteinExistence type="predicted"/>
<keyword evidence="3" id="KW-1185">Reference proteome</keyword>
<evidence type="ECO:0000313" key="2">
    <source>
        <dbReference type="EMBL" id="GMM59430.1"/>
    </source>
</evidence>
<dbReference type="RefSeq" id="WP_317973287.1">
    <property type="nucleotide sequence ID" value="NZ_BTFW01000001.1"/>
</dbReference>
<feature type="transmembrane region" description="Helical" evidence="1">
    <location>
        <begin position="156"/>
        <end position="177"/>
    </location>
</feature>
<keyword evidence="1" id="KW-1133">Transmembrane helix</keyword>
<name>A0ABQ6P2W9_9SPHN</name>
<comment type="caution">
    <text evidence="2">The sequence shown here is derived from an EMBL/GenBank/DDBJ whole genome shotgun (WGS) entry which is preliminary data.</text>
</comment>
<evidence type="ECO:0008006" key="4">
    <source>
        <dbReference type="Google" id="ProtNLM"/>
    </source>
</evidence>
<keyword evidence="1" id="KW-0812">Transmembrane</keyword>
<keyword evidence="1" id="KW-0472">Membrane</keyword>
<protein>
    <recommendedName>
        <fullName evidence="4">Rod shape-determining protein MreD</fullName>
    </recommendedName>
</protein>
<sequence>MPLPKPFSILPAPVEDLARRRLNRGPSPVLAQGLPWVSIMLASMIPFSPIIASAPVLPPLGYMMLLAWRLLRPSLLPVWAGLPLGAFDDLYSGQPFGTGIVLWSLTMLVMDVVDEKFLWRGFAQDWLAAAALLSGYVVLTAALAGLATGYPLPFTVGPQVLLTVLLHPVVTRIVALIDRVRLLPLKRL</sequence>
<evidence type="ECO:0000313" key="3">
    <source>
        <dbReference type="Proteomes" id="UP001187221"/>
    </source>
</evidence>
<evidence type="ECO:0000256" key="1">
    <source>
        <dbReference type="SAM" id="Phobius"/>
    </source>
</evidence>
<accession>A0ABQ6P2W9</accession>
<dbReference type="Proteomes" id="UP001187221">
    <property type="component" value="Unassembled WGS sequence"/>
</dbReference>